<proteinExistence type="predicted"/>
<evidence type="ECO:0000256" key="6">
    <source>
        <dbReference type="ARBA" id="ARBA00070406"/>
    </source>
</evidence>
<evidence type="ECO:0000256" key="1">
    <source>
        <dbReference type="ARBA" id="ARBA00022798"/>
    </source>
</evidence>
<comment type="function">
    <text evidence="5">May be an activator protein for the gylABX operon.</text>
</comment>
<keyword evidence="1" id="KW-0319">Glycerol metabolism</keyword>
<dbReference type="OrthoDB" id="3734039at2"/>
<dbReference type="PANTHER" id="PTHR30136:SF35">
    <property type="entry name" value="HTH-TYPE TRANSCRIPTIONAL REGULATOR RV1719"/>
    <property type="match status" value="1"/>
</dbReference>
<name>A0A2T0UGS7_9MICO</name>
<dbReference type="PROSITE" id="PS51078">
    <property type="entry name" value="ICLR_ED"/>
    <property type="match status" value="1"/>
</dbReference>
<dbReference type="AlphaFoldDB" id="A0A2T0UGS7"/>
<dbReference type="Gene3D" id="1.10.10.10">
    <property type="entry name" value="Winged helix-like DNA-binding domain superfamily/Winged helix DNA-binding domain"/>
    <property type="match status" value="1"/>
</dbReference>
<dbReference type="EMBL" id="PVTI01000016">
    <property type="protein sequence ID" value="PRY57112.1"/>
    <property type="molecule type" value="Genomic_DNA"/>
</dbReference>
<keyword evidence="10" id="KW-1185">Reference proteome</keyword>
<sequence length="262" mass="27948">MSSVPAAAHALDVLELLARHGEPLPAASIARELGLPRSSTYHLLAVLRDRGYVTHLEGERRYGLGVAAYELGSAYQRQAPLQRIARSTLDRLVDTTGHNAHLAVLHGRDVLYVIEQRAPQGPVLVSDVGVRLPATLTATGQAMLAALPAGQVRALFPHADALVQRDGLGPSTTTQLRSLLQSVRGRGYAVEDGLVTSGLRSVAVAVLDHSEHPVASVAVTFRVEQVDDAEEARLVAAVERAARDLSTRLRGQIGRSRPTGGR</sequence>
<evidence type="ECO:0000256" key="2">
    <source>
        <dbReference type="ARBA" id="ARBA00023015"/>
    </source>
</evidence>
<dbReference type="InterPro" id="IPR029016">
    <property type="entry name" value="GAF-like_dom_sf"/>
</dbReference>
<organism evidence="9 10">
    <name type="scientific">Knoellia remsis</name>
    <dbReference type="NCBI Taxonomy" id="407159"/>
    <lineage>
        <taxon>Bacteria</taxon>
        <taxon>Bacillati</taxon>
        <taxon>Actinomycetota</taxon>
        <taxon>Actinomycetes</taxon>
        <taxon>Micrococcales</taxon>
        <taxon>Intrasporangiaceae</taxon>
        <taxon>Knoellia</taxon>
    </lineage>
</organism>
<dbReference type="InterPro" id="IPR005471">
    <property type="entry name" value="Tscrpt_reg_IclR_N"/>
</dbReference>
<accession>A0A2T0UGS7</accession>
<evidence type="ECO:0000313" key="9">
    <source>
        <dbReference type="EMBL" id="PRY57112.1"/>
    </source>
</evidence>
<dbReference type="PANTHER" id="PTHR30136">
    <property type="entry name" value="HELIX-TURN-HELIX TRANSCRIPTIONAL REGULATOR, ICLR FAMILY"/>
    <property type="match status" value="1"/>
</dbReference>
<dbReference type="GO" id="GO:0006071">
    <property type="term" value="P:glycerol metabolic process"/>
    <property type="evidence" value="ECO:0007669"/>
    <property type="project" value="UniProtKB-KW"/>
</dbReference>
<dbReference type="GO" id="GO:0003700">
    <property type="term" value="F:DNA-binding transcription factor activity"/>
    <property type="evidence" value="ECO:0007669"/>
    <property type="project" value="TreeGrafter"/>
</dbReference>
<evidence type="ECO:0000256" key="4">
    <source>
        <dbReference type="ARBA" id="ARBA00023163"/>
    </source>
</evidence>
<evidence type="ECO:0000256" key="5">
    <source>
        <dbReference type="ARBA" id="ARBA00058938"/>
    </source>
</evidence>
<dbReference type="SMART" id="SM00346">
    <property type="entry name" value="HTH_ICLR"/>
    <property type="match status" value="1"/>
</dbReference>
<feature type="domain" description="IclR-ED" evidence="8">
    <location>
        <begin position="67"/>
        <end position="251"/>
    </location>
</feature>
<dbReference type="InterPro" id="IPR036390">
    <property type="entry name" value="WH_DNA-bd_sf"/>
</dbReference>
<dbReference type="RefSeq" id="WP_106297913.1">
    <property type="nucleotide sequence ID" value="NZ_PVTI01000016.1"/>
</dbReference>
<dbReference type="InterPro" id="IPR036388">
    <property type="entry name" value="WH-like_DNA-bd_sf"/>
</dbReference>
<evidence type="ECO:0000259" key="7">
    <source>
        <dbReference type="PROSITE" id="PS51077"/>
    </source>
</evidence>
<evidence type="ECO:0000259" key="8">
    <source>
        <dbReference type="PROSITE" id="PS51078"/>
    </source>
</evidence>
<dbReference type="SUPFAM" id="SSF55781">
    <property type="entry name" value="GAF domain-like"/>
    <property type="match status" value="1"/>
</dbReference>
<protein>
    <recommendedName>
        <fullName evidence="6">Glycerol operon regulatory protein</fullName>
    </recommendedName>
</protein>
<dbReference type="InterPro" id="IPR050707">
    <property type="entry name" value="HTH_MetabolicPath_Reg"/>
</dbReference>
<dbReference type="GO" id="GO:0003677">
    <property type="term" value="F:DNA binding"/>
    <property type="evidence" value="ECO:0007669"/>
    <property type="project" value="UniProtKB-KW"/>
</dbReference>
<reference evidence="9 10" key="1">
    <citation type="submission" date="2018-03" db="EMBL/GenBank/DDBJ databases">
        <title>Genomic Encyclopedia of Archaeal and Bacterial Type Strains, Phase II (KMG-II): from individual species to whole genera.</title>
        <authorList>
            <person name="Goeker M."/>
        </authorList>
    </citation>
    <scope>NUCLEOTIDE SEQUENCE [LARGE SCALE GENOMIC DNA]</scope>
    <source>
        <strain evidence="9 10">ATCC BAA-1496</strain>
    </source>
</reference>
<dbReference type="Proteomes" id="UP000237822">
    <property type="component" value="Unassembled WGS sequence"/>
</dbReference>
<dbReference type="Pfam" id="PF09339">
    <property type="entry name" value="HTH_IclR"/>
    <property type="match status" value="1"/>
</dbReference>
<evidence type="ECO:0000313" key="10">
    <source>
        <dbReference type="Proteomes" id="UP000237822"/>
    </source>
</evidence>
<feature type="domain" description="HTH iclR-type" evidence="7">
    <location>
        <begin position="4"/>
        <end position="66"/>
    </location>
</feature>
<dbReference type="PROSITE" id="PS51077">
    <property type="entry name" value="HTH_ICLR"/>
    <property type="match status" value="1"/>
</dbReference>
<dbReference type="SUPFAM" id="SSF46785">
    <property type="entry name" value="Winged helix' DNA-binding domain"/>
    <property type="match status" value="1"/>
</dbReference>
<dbReference type="Gene3D" id="3.30.450.40">
    <property type="match status" value="1"/>
</dbReference>
<keyword evidence="2" id="KW-0805">Transcription regulation</keyword>
<comment type="caution">
    <text evidence="9">The sequence shown here is derived from an EMBL/GenBank/DDBJ whole genome shotgun (WGS) entry which is preliminary data.</text>
</comment>
<dbReference type="Pfam" id="PF01614">
    <property type="entry name" value="IclR_C"/>
    <property type="match status" value="1"/>
</dbReference>
<gene>
    <name evidence="9" type="ORF">BCF74_11633</name>
</gene>
<dbReference type="FunFam" id="1.10.10.10:FF:000056">
    <property type="entry name" value="IclR family transcriptional regulator"/>
    <property type="match status" value="1"/>
</dbReference>
<dbReference type="GO" id="GO:0045892">
    <property type="term" value="P:negative regulation of DNA-templated transcription"/>
    <property type="evidence" value="ECO:0007669"/>
    <property type="project" value="TreeGrafter"/>
</dbReference>
<evidence type="ECO:0000256" key="3">
    <source>
        <dbReference type="ARBA" id="ARBA00023125"/>
    </source>
</evidence>
<dbReference type="InterPro" id="IPR014757">
    <property type="entry name" value="Tscrpt_reg_IclR_C"/>
</dbReference>
<keyword evidence="4" id="KW-0804">Transcription</keyword>
<keyword evidence="3" id="KW-0238">DNA-binding</keyword>